<dbReference type="STRING" id="765915.A0A1Y2HVX1"/>
<keyword evidence="5" id="KW-0808">Transferase</keyword>
<feature type="domain" description="GHMP kinase N-terminal" evidence="11">
    <location>
        <begin position="188"/>
        <end position="259"/>
    </location>
</feature>
<evidence type="ECO:0000259" key="13">
    <source>
        <dbReference type="Pfam" id="PF10509"/>
    </source>
</evidence>
<accession>A0A1Y2HVX1</accession>
<dbReference type="InterPro" id="IPR006203">
    <property type="entry name" value="GHMP_knse_ATP-bd_CS"/>
</dbReference>
<dbReference type="InterPro" id="IPR020568">
    <property type="entry name" value="Ribosomal_Su5_D2-typ_SF"/>
</dbReference>
<dbReference type="OrthoDB" id="187738at2759"/>
<evidence type="ECO:0000259" key="11">
    <source>
        <dbReference type="Pfam" id="PF00288"/>
    </source>
</evidence>
<evidence type="ECO:0000256" key="8">
    <source>
        <dbReference type="ARBA" id="ARBA00022840"/>
    </source>
</evidence>
<evidence type="ECO:0000256" key="3">
    <source>
        <dbReference type="ARBA" id="ARBA00012315"/>
    </source>
</evidence>
<comment type="pathway">
    <text evidence="1">Carbohydrate metabolism; galactose metabolism.</text>
</comment>
<dbReference type="Gene3D" id="1.20.1440.340">
    <property type="match status" value="1"/>
</dbReference>
<feature type="domain" description="GHMP kinase C-terminal" evidence="12">
    <location>
        <begin position="427"/>
        <end position="498"/>
    </location>
</feature>
<dbReference type="AlphaFoldDB" id="A0A1Y2HVX1"/>
<keyword evidence="14" id="KW-0687">Ribonucleoprotein</keyword>
<dbReference type="InterPro" id="IPR013750">
    <property type="entry name" value="GHMP_kinase_C_dom"/>
</dbReference>
<dbReference type="SUPFAM" id="SSF55060">
    <property type="entry name" value="GHMP Kinase, C-terminal domain"/>
    <property type="match status" value="1"/>
</dbReference>
<organism evidence="14 15">
    <name type="scientific">Catenaria anguillulae PL171</name>
    <dbReference type="NCBI Taxonomy" id="765915"/>
    <lineage>
        <taxon>Eukaryota</taxon>
        <taxon>Fungi</taxon>
        <taxon>Fungi incertae sedis</taxon>
        <taxon>Blastocladiomycota</taxon>
        <taxon>Blastocladiomycetes</taxon>
        <taxon>Blastocladiales</taxon>
        <taxon>Catenariaceae</taxon>
        <taxon>Catenaria</taxon>
    </lineage>
</organism>
<dbReference type="GO" id="GO:0005840">
    <property type="term" value="C:ribosome"/>
    <property type="evidence" value="ECO:0007669"/>
    <property type="project" value="UniProtKB-KW"/>
</dbReference>
<evidence type="ECO:0000259" key="12">
    <source>
        <dbReference type="Pfam" id="PF08544"/>
    </source>
</evidence>
<dbReference type="PROSITE" id="PS00106">
    <property type="entry name" value="GALACTOKINASE"/>
    <property type="match status" value="1"/>
</dbReference>
<dbReference type="SUPFAM" id="SSF54211">
    <property type="entry name" value="Ribosomal protein S5 domain 2-like"/>
    <property type="match status" value="1"/>
</dbReference>
<dbReference type="InterPro" id="IPR014721">
    <property type="entry name" value="Ribsml_uS5_D2-typ_fold_subgr"/>
</dbReference>
<dbReference type="PIRSF" id="PIRSF000530">
    <property type="entry name" value="Galactokinase"/>
    <property type="match status" value="1"/>
</dbReference>
<dbReference type="Proteomes" id="UP000193411">
    <property type="component" value="Unassembled WGS sequence"/>
</dbReference>
<keyword evidence="6" id="KW-0547">Nucleotide-binding</keyword>
<evidence type="ECO:0000313" key="15">
    <source>
        <dbReference type="Proteomes" id="UP000193411"/>
    </source>
</evidence>
<dbReference type="GO" id="GO:0006012">
    <property type="term" value="P:galactose metabolic process"/>
    <property type="evidence" value="ECO:0007669"/>
    <property type="project" value="UniProtKB-UniPathway"/>
</dbReference>
<evidence type="ECO:0000256" key="1">
    <source>
        <dbReference type="ARBA" id="ARBA00004947"/>
    </source>
</evidence>
<dbReference type="Pfam" id="PF10509">
    <property type="entry name" value="GalKase_gal_bdg"/>
    <property type="match status" value="1"/>
</dbReference>
<evidence type="ECO:0000256" key="5">
    <source>
        <dbReference type="ARBA" id="ARBA00022679"/>
    </source>
</evidence>
<dbReference type="PANTHER" id="PTHR10457:SF7">
    <property type="entry name" value="GALACTOKINASE-RELATED"/>
    <property type="match status" value="1"/>
</dbReference>
<dbReference type="GO" id="GO:0004335">
    <property type="term" value="F:galactokinase activity"/>
    <property type="evidence" value="ECO:0007669"/>
    <property type="project" value="UniProtKB-EC"/>
</dbReference>
<evidence type="ECO:0000256" key="7">
    <source>
        <dbReference type="ARBA" id="ARBA00022777"/>
    </source>
</evidence>
<dbReference type="PROSITE" id="PS00627">
    <property type="entry name" value="GHMP_KINASES_ATP"/>
    <property type="match status" value="1"/>
</dbReference>
<feature type="domain" description="Galactokinase N-terminal" evidence="13">
    <location>
        <begin position="64"/>
        <end position="112"/>
    </location>
</feature>
<dbReference type="InterPro" id="IPR006206">
    <property type="entry name" value="Mevalonate/galactokinase"/>
</dbReference>
<dbReference type="PANTHER" id="PTHR10457">
    <property type="entry name" value="MEVALONATE KINASE/GALACTOKINASE"/>
    <property type="match status" value="1"/>
</dbReference>
<protein>
    <recommendedName>
        <fullName evidence="4">Galactokinase</fullName>
        <ecNumber evidence="3">2.7.1.6</ecNumber>
    </recommendedName>
    <alternativeName>
        <fullName evidence="9">Galactose kinase</fullName>
    </alternativeName>
</protein>
<evidence type="ECO:0000256" key="10">
    <source>
        <dbReference type="ARBA" id="ARBA00049538"/>
    </source>
</evidence>
<dbReference type="InterPro" id="IPR019539">
    <property type="entry name" value="GalKase_N"/>
</dbReference>
<dbReference type="Gene3D" id="3.30.230.10">
    <property type="match status" value="1"/>
</dbReference>
<reference evidence="14 15" key="1">
    <citation type="submission" date="2016-07" db="EMBL/GenBank/DDBJ databases">
        <title>Pervasive Adenine N6-methylation of Active Genes in Fungi.</title>
        <authorList>
            <consortium name="DOE Joint Genome Institute"/>
            <person name="Mondo S.J."/>
            <person name="Dannebaum R.O."/>
            <person name="Kuo R.C."/>
            <person name="Labutti K."/>
            <person name="Haridas S."/>
            <person name="Kuo A."/>
            <person name="Salamov A."/>
            <person name="Ahrendt S.R."/>
            <person name="Lipzen A."/>
            <person name="Sullivan W."/>
            <person name="Andreopoulos W.B."/>
            <person name="Clum A."/>
            <person name="Lindquist E."/>
            <person name="Daum C."/>
            <person name="Ramamoorthy G.K."/>
            <person name="Gryganskyi A."/>
            <person name="Culley D."/>
            <person name="Magnuson J.K."/>
            <person name="James T.Y."/>
            <person name="O'Malley M.A."/>
            <person name="Stajich J.E."/>
            <person name="Spatafora J.W."/>
            <person name="Visel A."/>
            <person name="Grigoriev I.V."/>
        </authorList>
    </citation>
    <scope>NUCLEOTIDE SEQUENCE [LARGE SCALE GENOMIC DNA]</scope>
    <source>
        <strain evidence="14 15">PL171</strain>
    </source>
</reference>
<keyword evidence="15" id="KW-1185">Reference proteome</keyword>
<dbReference type="EMBL" id="MCFL01000013">
    <property type="protein sequence ID" value="ORZ37292.1"/>
    <property type="molecule type" value="Genomic_DNA"/>
</dbReference>
<dbReference type="Pfam" id="PF00288">
    <property type="entry name" value="GHMP_kinases_N"/>
    <property type="match status" value="1"/>
</dbReference>
<evidence type="ECO:0000256" key="4">
    <source>
        <dbReference type="ARBA" id="ARBA00019487"/>
    </source>
</evidence>
<evidence type="ECO:0000256" key="2">
    <source>
        <dbReference type="ARBA" id="ARBA00006566"/>
    </source>
</evidence>
<keyword evidence="7" id="KW-0418">Kinase</keyword>
<comment type="caution">
    <text evidence="14">The sequence shown here is derived from an EMBL/GenBank/DDBJ whole genome shotgun (WGS) entry which is preliminary data.</text>
</comment>
<evidence type="ECO:0000256" key="9">
    <source>
        <dbReference type="ARBA" id="ARBA00029590"/>
    </source>
</evidence>
<name>A0A1Y2HVX1_9FUNG</name>
<dbReference type="InterPro" id="IPR036554">
    <property type="entry name" value="GHMP_kinase_C_sf"/>
</dbReference>
<dbReference type="PRINTS" id="PR00959">
    <property type="entry name" value="MEVGALKINASE"/>
</dbReference>
<gene>
    <name evidence="14" type="ORF">BCR44DRAFT_1430860</name>
</gene>
<dbReference type="Gene3D" id="3.30.70.3170">
    <property type="match status" value="1"/>
</dbReference>
<dbReference type="GO" id="GO:0005524">
    <property type="term" value="F:ATP binding"/>
    <property type="evidence" value="ECO:0007669"/>
    <property type="project" value="UniProtKB-KW"/>
</dbReference>
<dbReference type="NCBIfam" id="TIGR00131">
    <property type="entry name" value="gal_kin"/>
    <property type="match status" value="1"/>
</dbReference>
<dbReference type="InterPro" id="IPR019741">
    <property type="entry name" value="Galactokinase_CS"/>
</dbReference>
<proteinExistence type="inferred from homology"/>
<sequence length="528" mass="56425">METLSRRHRQRAMSRHEKVCHVSSQFRFLSRHHSPHVTNIMSPPSVVTATLPIPAARLDVLTTAFAAAFGPSAHALLLARAPGRVNLIGEHIDYAGFAVLPMAIDKDLVILAGTRPGTGKVLARSFGYEAAPLEFAHPISAADIDATRLEWANYFQAGYIGAYDKVLSLIGDGNHENSVVGKPVDQCYLIHSTVPAGSGLSSSSAMTVAVVLATLGLALSNDPKRLAAIPKEMLTQVAIETERLVGVNAGGMDQSISMLAQPSSAGLVHFTPELKLEPVPLPAGAVFVIAHSLVTADKHATAPTNYNLRVVETRLAARVLAQHTNPSANIFADLIDFSQPTSNVASQLSHLESLAREHLTNDATFASLATLLDTSASALEREYTSDFPVRFTTLRLLDRTLHVVSEARRVLDTVSLLHSPSGGASARAMGRLMHASHVSCRDLYTCSCAELDELVALGEANGSLGSRLTGAGWGGCSVHLLEGQSEVEGFIESMYKGYYEPRGVGRQEARDKWVFASGPKEGAGVYLL</sequence>
<dbReference type="UniPathway" id="UPA00214"/>
<dbReference type="EC" id="2.7.1.6" evidence="3"/>
<keyword evidence="14" id="KW-0689">Ribosomal protein</keyword>
<dbReference type="InterPro" id="IPR006204">
    <property type="entry name" value="GHMP_kinase_N_dom"/>
</dbReference>
<dbReference type="GO" id="GO:0005829">
    <property type="term" value="C:cytosol"/>
    <property type="evidence" value="ECO:0007669"/>
    <property type="project" value="TreeGrafter"/>
</dbReference>
<dbReference type="InterPro" id="IPR000705">
    <property type="entry name" value="Galactokinase"/>
</dbReference>
<comment type="catalytic activity">
    <reaction evidence="10">
        <text>alpha-D-galactose + ATP = alpha-D-galactose 1-phosphate + ADP + H(+)</text>
        <dbReference type="Rhea" id="RHEA:13553"/>
        <dbReference type="ChEBI" id="CHEBI:15378"/>
        <dbReference type="ChEBI" id="CHEBI:28061"/>
        <dbReference type="ChEBI" id="CHEBI:30616"/>
        <dbReference type="ChEBI" id="CHEBI:58336"/>
        <dbReference type="ChEBI" id="CHEBI:456216"/>
        <dbReference type="EC" id="2.7.1.6"/>
    </reaction>
    <physiologicalReaction direction="left-to-right" evidence="10">
        <dbReference type="Rhea" id="RHEA:13554"/>
    </physiologicalReaction>
</comment>
<evidence type="ECO:0000313" key="14">
    <source>
        <dbReference type="EMBL" id="ORZ37292.1"/>
    </source>
</evidence>
<evidence type="ECO:0000256" key="6">
    <source>
        <dbReference type="ARBA" id="ARBA00022741"/>
    </source>
</evidence>
<comment type="similarity">
    <text evidence="2">Belongs to the GHMP kinase family. GalK subfamily.</text>
</comment>
<keyword evidence="8" id="KW-0067">ATP-binding</keyword>
<dbReference type="Pfam" id="PF08544">
    <property type="entry name" value="GHMP_kinases_C"/>
    <property type="match status" value="1"/>
</dbReference>
<dbReference type="PRINTS" id="PR00473">
    <property type="entry name" value="GALCTOKINASE"/>
</dbReference>